<dbReference type="SMART" id="SM00248">
    <property type="entry name" value="ANK"/>
    <property type="match status" value="2"/>
</dbReference>
<feature type="compositionally biased region" description="Polar residues" evidence="1">
    <location>
        <begin position="140"/>
        <end position="149"/>
    </location>
</feature>
<protein>
    <submittedName>
        <fullName evidence="2">Uncharacterized protein</fullName>
    </submittedName>
</protein>
<dbReference type="Pfam" id="PF12796">
    <property type="entry name" value="Ank_2"/>
    <property type="match status" value="1"/>
</dbReference>
<dbReference type="AlphaFoldDB" id="A0A9P5VLL3"/>
<comment type="caution">
    <text evidence="2">The sequence shown here is derived from an EMBL/GenBank/DDBJ whole genome shotgun (WGS) entry which is preliminary data.</text>
</comment>
<evidence type="ECO:0000313" key="3">
    <source>
        <dbReference type="Proteomes" id="UP000696485"/>
    </source>
</evidence>
<name>A0A9P5VLL3_9FUNG</name>
<proteinExistence type="predicted"/>
<gene>
    <name evidence="2" type="ORF">BG006_006469</name>
</gene>
<dbReference type="SUPFAM" id="SSF140860">
    <property type="entry name" value="Pseudo ankyrin repeat-like"/>
    <property type="match status" value="1"/>
</dbReference>
<reference evidence="2" key="1">
    <citation type="journal article" date="2020" name="Fungal Divers.">
        <title>Resolving the Mortierellaceae phylogeny through synthesis of multi-gene phylogenetics and phylogenomics.</title>
        <authorList>
            <person name="Vandepol N."/>
            <person name="Liber J."/>
            <person name="Desiro A."/>
            <person name="Na H."/>
            <person name="Kennedy M."/>
            <person name="Barry K."/>
            <person name="Grigoriev I.V."/>
            <person name="Miller A.N."/>
            <person name="O'Donnell K."/>
            <person name="Stajich J.E."/>
            <person name="Bonito G."/>
        </authorList>
    </citation>
    <scope>NUCLEOTIDE SEQUENCE</scope>
    <source>
        <strain evidence="2">NVP1</strain>
    </source>
</reference>
<dbReference type="Proteomes" id="UP000696485">
    <property type="component" value="Unassembled WGS sequence"/>
</dbReference>
<dbReference type="InterPro" id="IPR036770">
    <property type="entry name" value="Ankyrin_rpt-contain_sf"/>
</dbReference>
<organism evidence="2 3">
    <name type="scientific">Podila minutissima</name>
    <dbReference type="NCBI Taxonomy" id="64525"/>
    <lineage>
        <taxon>Eukaryota</taxon>
        <taxon>Fungi</taxon>
        <taxon>Fungi incertae sedis</taxon>
        <taxon>Mucoromycota</taxon>
        <taxon>Mortierellomycotina</taxon>
        <taxon>Mortierellomycetes</taxon>
        <taxon>Mortierellales</taxon>
        <taxon>Mortierellaceae</taxon>
        <taxon>Podila</taxon>
    </lineage>
</organism>
<dbReference type="EMBL" id="JAAAUY010000387">
    <property type="protein sequence ID" value="KAF9330567.1"/>
    <property type="molecule type" value="Genomic_DNA"/>
</dbReference>
<sequence length="322" mass="35768">MSLQPTLLTLPTELISRVFTLSSNPSLVLTCRVLNQTLAPLSKSVYTRIEFLLYRYRNNYIKAVVKGLRWSFFDLDLLQGLDRIYARERARARDVHIRESLNTYAIAQYSNSSSQNSSVVSTPLVSSVPPSPSPSTTSTASIAHSNPGDSSDRPKKKRRKYQLPEASETAVNDQLLMDGISTSTAASGSTSSANTDLIPLPKDFSMPRRLFKSHKHFMLIENLIARGASPSQPSNYPLVRASQRGDVEMVKLLLVNGAPPDQKALRWACVEEQDVVLDLFVEMGVMPDETCLDWCVEKGKTRMIDRLLKLGVVPNLKTVLGL</sequence>
<keyword evidence="3" id="KW-1185">Reference proteome</keyword>
<evidence type="ECO:0000256" key="1">
    <source>
        <dbReference type="SAM" id="MobiDB-lite"/>
    </source>
</evidence>
<feature type="compositionally biased region" description="Low complexity" evidence="1">
    <location>
        <begin position="119"/>
        <end position="139"/>
    </location>
</feature>
<evidence type="ECO:0000313" key="2">
    <source>
        <dbReference type="EMBL" id="KAF9330567.1"/>
    </source>
</evidence>
<dbReference type="Gene3D" id="1.25.40.20">
    <property type="entry name" value="Ankyrin repeat-containing domain"/>
    <property type="match status" value="1"/>
</dbReference>
<accession>A0A9P5VLL3</accession>
<dbReference type="InterPro" id="IPR002110">
    <property type="entry name" value="Ankyrin_rpt"/>
</dbReference>
<feature type="region of interest" description="Disordered" evidence="1">
    <location>
        <begin position="119"/>
        <end position="174"/>
    </location>
</feature>